<reference evidence="1 2" key="1">
    <citation type="journal article" date="2011" name="Proc. Natl. Acad. Sci. U.S.A.">
        <title>Evolutionary erosion of yeast sex chromosomes by mating-type switching accidents.</title>
        <authorList>
            <person name="Gordon J.L."/>
            <person name="Armisen D."/>
            <person name="Proux-Wera E."/>
            <person name="Oheigeartaigh S.S."/>
            <person name="Byrne K.P."/>
            <person name="Wolfe K.H."/>
        </authorList>
    </citation>
    <scope>NUCLEOTIDE SEQUENCE [LARGE SCALE GENOMIC DNA]</scope>
    <source>
        <strain evidence="2">ATCC MYA-139 / BCRC 22969 / CBS 8797 / CCRC 22969 / KCTC 17520 / NBRC 10181 / NCYC 3082</strain>
    </source>
</reference>
<dbReference type="AlphaFoldDB" id="J7R0L1"/>
<dbReference type="KEGG" id="kng:KNAG_0A06925"/>
<name>J7R0L1_HUIN7</name>
<gene>
    <name evidence="1" type="primary">KNAG0A06925</name>
    <name evidence="1" type="ordered locus">KNAG_0A06925</name>
</gene>
<organism evidence="1 2">
    <name type="scientific">Huiozyma naganishii (strain ATCC MYA-139 / BCRC 22969 / CBS 8797 / KCTC 17520 / NBRC 10181 / NCYC 3082 / Yp74L-3)</name>
    <name type="common">Yeast</name>
    <name type="synonym">Kazachstania naganishii</name>
    <dbReference type="NCBI Taxonomy" id="1071383"/>
    <lineage>
        <taxon>Eukaryota</taxon>
        <taxon>Fungi</taxon>
        <taxon>Dikarya</taxon>
        <taxon>Ascomycota</taxon>
        <taxon>Saccharomycotina</taxon>
        <taxon>Saccharomycetes</taxon>
        <taxon>Saccharomycetales</taxon>
        <taxon>Saccharomycetaceae</taxon>
        <taxon>Huiozyma</taxon>
    </lineage>
</organism>
<sequence length="199" mass="22261">MFQKVVQEYRQGKEAAKKMVAVPENTAKAPEQTVTAPKQTVVTAAPAAPATTAESPITIANTRLTYLRKNFTFSGAEDNGMQFRQWKATFKSIAEGPAKVLSLSPYMIALNSFQGMAVKTFEQFIDNKTDAEREALTVEEIIQGMAAPYDHKVDKVRRTGDMLLTPIRSWKACKKFLKSMRPSSKRSCLRGWRETFSSL</sequence>
<evidence type="ECO:0000313" key="2">
    <source>
        <dbReference type="Proteomes" id="UP000006310"/>
    </source>
</evidence>
<protein>
    <submittedName>
        <fullName evidence="1">Uncharacterized protein</fullName>
    </submittedName>
</protein>
<proteinExistence type="predicted"/>
<dbReference type="GeneID" id="34523980"/>
<evidence type="ECO:0000313" key="1">
    <source>
        <dbReference type="EMBL" id="CCK68345.1"/>
    </source>
</evidence>
<dbReference type="EMBL" id="HE978314">
    <property type="protein sequence ID" value="CCK68345.1"/>
    <property type="molecule type" value="Genomic_DNA"/>
</dbReference>
<accession>J7R0L1</accession>
<dbReference type="RefSeq" id="XP_022462591.1">
    <property type="nucleotide sequence ID" value="XM_022611154.1"/>
</dbReference>
<keyword evidence="2" id="KW-1185">Reference proteome</keyword>
<reference evidence="2" key="2">
    <citation type="submission" date="2012-08" db="EMBL/GenBank/DDBJ databases">
        <title>Genome sequence of Kazachstania naganishii.</title>
        <authorList>
            <person name="Gordon J.L."/>
            <person name="Armisen D."/>
            <person name="Proux-Wera E."/>
            <person name="OhEigeartaigh S.S."/>
            <person name="Byrne K.P."/>
            <person name="Wolfe K.H."/>
        </authorList>
    </citation>
    <scope>NUCLEOTIDE SEQUENCE [LARGE SCALE GENOMIC DNA]</scope>
    <source>
        <strain evidence="2">ATCC MYA-139 / BCRC 22969 / CBS 8797 / CCRC 22969 / KCTC 17520 / NBRC 10181 / NCYC 3082</strain>
    </source>
</reference>
<dbReference type="HOGENOM" id="CLU_1372397_0_0_1"/>
<dbReference type="Proteomes" id="UP000006310">
    <property type="component" value="Chromosome 1"/>
</dbReference>